<feature type="compositionally biased region" description="Polar residues" evidence="1">
    <location>
        <begin position="15"/>
        <end position="31"/>
    </location>
</feature>
<feature type="region of interest" description="Disordered" evidence="1">
    <location>
        <begin position="1"/>
        <end position="121"/>
    </location>
</feature>
<evidence type="ECO:0000313" key="4">
    <source>
        <dbReference type="Proteomes" id="UP000036987"/>
    </source>
</evidence>
<dbReference type="GO" id="GO:0000976">
    <property type="term" value="F:transcription cis-regulatory region binding"/>
    <property type="evidence" value="ECO:0000318"/>
    <property type="project" value="GO_Central"/>
</dbReference>
<dbReference type="AlphaFoldDB" id="A0A0K9NLB3"/>
<evidence type="ECO:0000259" key="2">
    <source>
        <dbReference type="Pfam" id="PF13837"/>
    </source>
</evidence>
<dbReference type="EMBL" id="LFYR01002048">
    <property type="protein sequence ID" value="KMZ57564.1"/>
    <property type="molecule type" value="Genomic_DNA"/>
</dbReference>
<dbReference type="InterPro" id="IPR044823">
    <property type="entry name" value="ASIL1/2-like"/>
</dbReference>
<keyword evidence="4" id="KW-1185">Reference proteome</keyword>
<dbReference type="Gene3D" id="1.10.10.60">
    <property type="entry name" value="Homeodomain-like"/>
    <property type="match status" value="1"/>
</dbReference>
<feature type="compositionally biased region" description="Basic and acidic residues" evidence="1">
    <location>
        <begin position="394"/>
        <end position="403"/>
    </location>
</feature>
<dbReference type="Pfam" id="PF13837">
    <property type="entry name" value="Myb_DNA-bind_4"/>
    <property type="match status" value="1"/>
</dbReference>
<accession>A0A0K9NLB3</accession>
<dbReference type="OMA" id="YAQGFEF"/>
<dbReference type="InterPro" id="IPR044822">
    <property type="entry name" value="Myb_DNA-bind_4"/>
</dbReference>
<feature type="region of interest" description="Disordered" evidence="1">
    <location>
        <begin position="307"/>
        <end position="343"/>
    </location>
</feature>
<feature type="compositionally biased region" description="Acidic residues" evidence="1">
    <location>
        <begin position="56"/>
        <end position="69"/>
    </location>
</feature>
<dbReference type="Proteomes" id="UP000036987">
    <property type="component" value="Unassembled WGS sequence"/>
</dbReference>
<reference evidence="4" key="1">
    <citation type="journal article" date="2016" name="Nature">
        <title>The genome of the seagrass Zostera marina reveals angiosperm adaptation to the sea.</title>
        <authorList>
            <person name="Olsen J.L."/>
            <person name="Rouze P."/>
            <person name="Verhelst B."/>
            <person name="Lin Y.-C."/>
            <person name="Bayer T."/>
            <person name="Collen J."/>
            <person name="Dattolo E."/>
            <person name="De Paoli E."/>
            <person name="Dittami S."/>
            <person name="Maumus F."/>
            <person name="Michel G."/>
            <person name="Kersting A."/>
            <person name="Lauritano C."/>
            <person name="Lohaus R."/>
            <person name="Toepel M."/>
            <person name="Tonon T."/>
            <person name="Vanneste K."/>
            <person name="Amirebrahimi M."/>
            <person name="Brakel J."/>
            <person name="Bostroem C."/>
            <person name="Chovatia M."/>
            <person name="Grimwood J."/>
            <person name="Jenkins J.W."/>
            <person name="Jueterbock A."/>
            <person name="Mraz A."/>
            <person name="Stam W.T."/>
            <person name="Tice H."/>
            <person name="Bornberg-Bauer E."/>
            <person name="Green P.J."/>
            <person name="Pearson G.A."/>
            <person name="Procaccini G."/>
            <person name="Duarte C.M."/>
            <person name="Schmutz J."/>
            <person name="Reusch T.B.H."/>
            <person name="Van de Peer Y."/>
        </authorList>
    </citation>
    <scope>NUCLEOTIDE SEQUENCE [LARGE SCALE GENOMIC DNA]</scope>
    <source>
        <strain evidence="4">cv. Finnish</strain>
    </source>
</reference>
<feature type="domain" description="Myb/SANT-like DNA-binding" evidence="2">
    <location>
        <begin position="164"/>
        <end position="251"/>
    </location>
</feature>
<organism evidence="3 4">
    <name type="scientific">Zostera marina</name>
    <name type="common">Eelgrass</name>
    <dbReference type="NCBI Taxonomy" id="29655"/>
    <lineage>
        <taxon>Eukaryota</taxon>
        <taxon>Viridiplantae</taxon>
        <taxon>Streptophyta</taxon>
        <taxon>Embryophyta</taxon>
        <taxon>Tracheophyta</taxon>
        <taxon>Spermatophyta</taxon>
        <taxon>Magnoliopsida</taxon>
        <taxon>Liliopsida</taxon>
        <taxon>Zosteraceae</taxon>
        <taxon>Zostera</taxon>
    </lineage>
</organism>
<feature type="region of interest" description="Disordered" evidence="1">
    <location>
        <begin position="394"/>
        <end position="435"/>
    </location>
</feature>
<dbReference type="OrthoDB" id="691673at2759"/>
<feature type="compositionally biased region" description="Acidic residues" evidence="1">
    <location>
        <begin position="78"/>
        <end position="93"/>
    </location>
</feature>
<dbReference type="PANTHER" id="PTHR31307">
    <property type="entry name" value="TRIHELIX TRANSCRIPTION FACTOR ASIL2"/>
    <property type="match status" value="1"/>
</dbReference>
<dbReference type="GO" id="GO:0005634">
    <property type="term" value="C:nucleus"/>
    <property type="evidence" value="ECO:0000318"/>
    <property type="project" value="GO_Central"/>
</dbReference>
<protein>
    <recommendedName>
        <fullName evidence="2">Myb/SANT-like DNA-binding domain-containing protein</fullName>
    </recommendedName>
</protein>
<proteinExistence type="predicted"/>
<gene>
    <name evidence="3" type="ORF">ZOSMA_84G00020</name>
</gene>
<sequence length="435" mass="49505">MDDTDDDARYPPNPYHQNNNSRSQFPSSNRPKITIRATAAASSPQIDRSSRYSKEELEEDESDSEDEDLSGSNQAIENDVEEDDADVDDDEDGDGRSSYQKQPREDESSSPDSRGKRRKLTKFSFEFAPRAAAAAAAAAAPPTPIPLAAVVPSKPPPARKNPTEWMEDSTFVLLDAWGTLYLQNGRKSIRSDEWTEVAKKVNETSITPRTEAQCRNRLDTLKKKYKKEMLRIEETMNSTSNWVYFKKMEELMGLPTPSPALRNHHQPRVVSSGDYVEYAYPTNSRNYSNQMNGLERRLRDGSEQLVNNQNGEDLDESDDDESDGLPPQSNKKSKSSGFLDSSSSRMLAESINAFGMIYERIEKSRMKHLAELERMRRDFHRDLEMQRRTILERAQEELQKLRQEDEESEDGDDDNNANDNDEIDGSADNPSSREH</sequence>
<feature type="compositionally biased region" description="Acidic residues" evidence="1">
    <location>
        <begin position="404"/>
        <end position="425"/>
    </location>
</feature>
<comment type="caution">
    <text evidence="3">The sequence shown here is derived from an EMBL/GenBank/DDBJ whole genome shotgun (WGS) entry which is preliminary data.</text>
</comment>
<evidence type="ECO:0000313" key="3">
    <source>
        <dbReference type="EMBL" id="KMZ57564.1"/>
    </source>
</evidence>
<evidence type="ECO:0000256" key="1">
    <source>
        <dbReference type="SAM" id="MobiDB-lite"/>
    </source>
</evidence>
<dbReference type="PANTHER" id="PTHR31307:SF6">
    <property type="entry name" value="OS01G0718900 PROTEIN"/>
    <property type="match status" value="1"/>
</dbReference>
<feature type="compositionally biased region" description="Acidic residues" evidence="1">
    <location>
        <begin position="312"/>
        <end position="323"/>
    </location>
</feature>
<name>A0A0K9NLB3_ZOSMR</name>